<gene>
    <name evidence="3" type="ORF">OPKNFCMD_1643</name>
</gene>
<keyword evidence="2" id="KW-0732">Signal</keyword>
<proteinExistence type="predicted"/>
<feature type="signal peptide" evidence="2">
    <location>
        <begin position="1"/>
        <end position="28"/>
    </location>
</feature>
<organism evidence="3 4">
    <name type="scientific">Methylobacterium crusticola</name>
    <dbReference type="NCBI Taxonomy" id="1697972"/>
    <lineage>
        <taxon>Bacteria</taxon>
        <taxon>Pseudomonadati</taxon>
        <taxon>Pseudomonadota</taxon>
        <taxon>Alphaproteobacteria</taxon>
        <taxon>Hyphomicrobiales</taxon>
        <taxon>Methylobacteriaceae</taxon>
        <taxon>Methylobacterium</taxon>
    </lineage>
</organism>
<keyword evidence="4" id="KW-1185">Reference proteome</keyword>
<reference evidence="3" key="2">
    <citation type="submission" date="2021-08" db="EMBL/GenBank/DDBJ databases">
        <authorList>
            <person name="Tani A."/>
            <person name="Ola A."/>
            <person name="Ogura Y."/>
            <person name="Katsura K."/>
            <person name="Hayashi T."/>
        </authorList>
    </citation>
    <scope>NUCLEOTIDE SEQUENCE</scope>
    <source>
        <strain evidence="3">KCTC 52305</strain>
    </source>
</reference>
<reference evidence="3" key="1">
    <citation type="journal article" date="2021" name="Front. Microbiol.">
        <title>Comprehensive Comparative Genomics and Phenotyping of Methylobacterium Species.</title>
        <authorList>
            <person name="Alessa O."/>
            <person name="Ogura Y."/>
            <person name="Fujitani Y."/>
            <person name="Takami H."/>
            <person name="Hayashi T."/>
            <person name="Sahin N."/>
            <person name="Tani A."/>
        </authorList>
    </citation>
    <scope>NUCLEOTIDE SEQUENCE</scope>
    <source>
        <strain evidence="3">KCTC 52305</strain>
    </source>
</reference>
<evidence type="ECO:0000256" key="2">
    <source>
        <dbReference type="SAM" id="SignalP"/>
    </source>
</evidence>
<feature type="region of interest" description="Disordered" evidence="1">
    <location>
        <begin position="198"/>
        <end position="232"/>
    </location>
</feature>
<evidence type="ECO:0000313" key="3">
    <source>
        <dbReference type="EMBL" id="GJD48917.1"/>
    </source>
</evidence>
<sequence length="232" mass="23909">MATLIETARRLAAVPLALAGLGAGTGLAQSPGPVWDPASLPETRGVVKLYTLTPRGDVDGLILTDGTEVNLPPHLTAQVVFAVRPGDAVTVRGVRARAVPLVDGIGLRNEATGAAVVDEGPPNREGRDATLSGRVAMVLHGRRGEVNGVLLEDGTALRMPPHEAARRADLLRAGQSVSARGDRLATALGTVVEVRALGATPDRMTALDRGPPGEPGRPRPPPPGKPEAPPRG</sequence>
<evidence type="ECO:0000256" key="1">
    <source>
        <dbReference type="SAM" id="MobiDB-lite"/>
    </source>
</evidence>
<comment type="caution">
    <text evidence="3">The sequence shown here is derived from an EMBL/GenBank/DDBJ whole genome shotgun (WGS) entry which is preliminary data.</text>
</comment>
<dbReference type="Proteomes" id="UP001055167">
    <property type="component" value="Unassembled WGS sequence"/>
</dbReference>
<protein>
    <submittedName>
        <fullName evidence="3">Uncharacterized protein</fullName>
    </submittedName>
</protein>
<feature type="compositionally biased region" description="Pro residues" evidence="1">
    <location>
        <begin position="212"/>
        <end position="232"/>
    </location>
</feature>
<dbReference type="EMBL" id="BPQH01000004">
    <property type="protein sequence ID" value="GJD48917.1"/>
    <property type="molecule type" value="Genomic_DNA"/>
</dbReference>
<accession>A0ABQ4QUR2</accession>
<evidence type="ECO:0000313" key="4">
    <source>
        <dbReference type="Proteomes" id="UP001055167"/>
    </source>
</evidence>
<dbReference type="RefSeq" id="WP_128562254.1">
    <property type="nucleotide sequence ID" value="NZ_BPQH01000004.1"/>
</dbReference>
<feature type="chain" id="PRO_5046652865" evidence="2">
    <location>
        <begin position="29"/>
        <end position="232"/>
    </location>
</feature>
<name>A0ABQ4QUR2_9HYPH</name>